<keyword evidence="4 10" id="KW-0812">Transmembrane</keyword>
<evidence type="ECO:0000259" key="11">
    <source>
        <dbReference type="PROSITE" id="PS50885"/>
    </source>
</evidence>
<evidence type="ECO:0000256" key="3">
    <source>
        <dbReference type="ARBA" id="ARBA00022679"/>
    </source>
</evidence>
<dbReference type="EMBL" id="RBXR01000001">
    <property type="protein sequence ID" value="RKT74883.1"/>
    <property type="molecule type" value="Genomic_DNA"/>
</dbReference>
<evidence type="ECO:0000313" key="12">
    <source>
        <dbReference type="EMBL" id="RKT74883.1"/>
    </source>
</evidence>
<feature type="region of interest" description="Disordered" evidence="9">
    <location>
        <begin position="692"/>
        <end position="752"/>
    </location>
</feature>
<organism evidence="12 13">
    <name type="scientific">Saccharothrix variisporea</name>
    <dbReference type="NCBI Taxonomy" id="543527"/>
    <lineage>
        <taxon>Bacteria</taxon>
        <taxon>Bacillati</taxon>
        <taxon>Actinomycetota</taxon>
        <taxon>Actinomycetes</taxon>
        <taxon>Pseudonocardiales</taxon>
        <taxon>Pseudonocardiaceae</taxon>
        <taxon>Saccharothrix</taxon>
    </lineage>
</organism>
<keyword evidence="5" id="KW-0547">Nucleotide-binding</keyword>
<sequence length="752" mass="78034">MRQRSTTVRDDRVRRLREQLPEHGFLSAVRSLPALLLVLLLAVAVTTGVLLGRDAEEEVPAAFRDSQLEIALGVARSIGATASQSLGDLRTASVGAGDKPDQALDALVRNRRWRGAAVLSGTGRTLVAARGEQVPVQAVPAQVDGAAVASTVAANGEAVLVAATALPDGRLLVATSAVRLPEPDADQALRQSFVLTTLSGKVVGAVGPLARDRAPAVDRLVADAARAASGGSGVLLGDRADRVQPTFAYARVTPSSSPDSLDLAVVAVADGRLFSGSSGASGVLPAALLALVAVAGFLVVRRVVTSPVLAARSDLLSLAAGDLDTEVRPARTAEVARVVAAADLCLDRLTGGTGQARPVTGRRPTVRATAGVLAASVFAWSAGMLVVYRSAEVEIPDTVVASVRTQTAKATEALRRSMNDGLADLAAVADGGGSRDTLRAALAQVMAGQTRYRSLYLVDPAGRVETSHGRPPLRTGEPPAKSAGLRQQNQTGRVPVIFAEVPLKDGSTLIGEFDLDHLGGLLRQVPGNARLVDGEFRTISATEGFIAFEQVDDQAMRDSAARAGRGAAVSAVHPGEDGPGIFSAAAVQGGEVGKLGWTVVAEKPGAELALPVNQSRRHAQLVALMAALVALFGYGWLTFSVLGPLRRVARAADRLVRGDFGSVIYPQRHDEVGTIASCLEICRQAVTQGHDRLGEVRRPRGAATDPTRVMEPVATPARPTTPARPATPATTATTRTPVRRPPTSARTGKGVR</sequence>
<feature type="transmembrane region" description="Helical" evidence="10">
    <location>
        <begin position="32"/>
        <end position="51"/>
    </location>
</feature>
<dbReference type="GO" id="GO:0016020">
    <property type="term" value="C:membrane"/>
    <property type="evidence" value="ECO:0007669"/>
    <property type="project" value="InterPro"/>
</dbReference>
<dbReference type="PANTHER" id="PTHR44936:SF10">
    <property type="entry name" value="SENSOR PROTEIN RSTB"/>
    <property type="match status" value="1"/>
</dbReference>
<comment type="caution">
    <text evidence="12">The sequence shown here is derived from an EMBL/GenBank/DDBJ whole genome shotgun (WGS) entry which is preliminary data.</text>
</comment>
<dbReference type="InterPro" id="IPR050980">
    <property type="entry name" value="2C_sensor_his_kinase"/>
</dbReference>
<keyword evidence="3" id="KW-0808">Transferase</keyword>
<evidence type="ECO:0000256" key="1">
    <source>
        <dbReference type="ARBA" id="ARBA00000085"/>
    </source>
</evidence>
<keyword evidence="10" id="KW-0472">Membrane</keyword>
<dbReference type="CDD" id="cd06225">
    <property type="entry name" value="HAMP"/>
    <property type="match status" value="1"/>
</dbReference>
<dbReference type="AlphaFoldDB" id="A0A495XR09"/>
<comment type="catalytic activity">
    <reaction evidence="1">
        <text>ATP + protein L-histidine = ADP + protein N-phospho-L-histidine.</text>
        <dbReference type="EC" id="2.7.13.3"/>
    </reaction>
</comment>
<accession>A0A495XR09</accession>
<keyword evidence="6" id="KW-0418">Kinase</keyword>
<feature type="transmembrane region" description="Helical" evidence="10">
    <location>
        <begin position="282"/>
        <end position="300"/>
    </location>
</feature>
<dbReference type="GO" id="GO:0007165">
    <property type="term" value="P:signal transduction"/>
    <property type="evidence" value="ECO:0007669"/>
    <property type="project" value="InterPro"/>
</dbReference>
<feature type="transmembrane region" description="Helical" evidence="10">
    <location>
        <begin position="621"/>
        <end position="645"/>
    </location>
</feature>
<dbReference type="GO" id="GO:0005524">
    <property type="term" value="F:ATP binding"/>
    <property type="evidence" value="ECO:0007669"/>
    <property type="project" value="UniProtKB-KW"/>
</dbReference>
<protein>
    <recommendedName>
        <fullName evidence="2">histidine kinase</fullName>
        <ecNumber evidence="2">2.7.13.3</ecNumber>
    </recommendedName>
</protein>
<evidence type="ECO:0000256" key="2">
    <source>
        <dbReference type="ARBA" id="ARBA00012438"/>
    </source>
</evidence>
<dbReference type="Proteomes" id="UP000272729">
    <property type="component" value="Unassembled WGS sequence"/>
</dbReference>
<evidence type="ECO:0000256" key="10">
    <source>
        <dbReference type="SAM" id="Phobius"/>
    </source>
</evidence>
<dbReference type="SUPFAM" id="SSF158472">
    <property type="entry name" value="HAMP domain-like"/>
    <property type="match status" value="1"/>
</dbReference>
<dbReference type="PANTHER" id="PTHR44936">
    <property type="entry name" value="SENSOR PROTEIN CREC"/>
    <property type="match status" value="1"/>
</dbReference>
<evidence type="ECO:0000313" key="13">
    <source>
        <dbReference type="Proteomes" id="UP000272729"/>
    </source>
</evidence>
<evidence type="ECO:0000256" key="4">
    <source>
        <dbReference type="ARBA" id="ARBA00022692"/>
    </source>
</evidence>
<feature type="domain" description="HAMP" evidence="11">
    <location>
        <begin position="639"/>
        <end position="691"/>
    </location>
</feature>
<reference evidence="12 13" key="1">
    <citation type="submission" date="2018-10" db="EMBL/GenBank/DDBJ databases">
        <title>Sequencing the genomes of 1000 actinobacteria strains.</title>
        <authorList>
            <person name="Klenk H.-P."/>
        </authorList>
    </citation>
    <scope>NUCLEOTIDE SEQUENCE [LARGE SCALE GENOMIC DNA]</scope>
    <source>
        <strain evidence="12 13">DSM 43911</strain>
    </source>
</reference>
<gene>
    <name evidence="12" type="ORF">DFJ66_8258</name>
</gene>
<proteinExistence type="predicted"/>
<evidence type="ECO:0000256" key="7">
    <source>
        <dbReference type="ARBA" id="ARBA00022840"/>
    </source>
</evidence>
<feature type="region of interest" description="Disordered" evidence="9">
    <location>
        <begin position="463"/>
        <end position="488"/>
    </location>
</feature>
<evidence type="ECO:0000256" key="8">
    <source>
        <dbReference type="ARBA" id="ARBA00022989"/>
    </source>
</evidence>
<dbReference type="InterPro" id="IPR003660">
    <property type="entry name" value="HAMP_dom"/>
</dbReference>
<dbReference type="Pfam" id="PF00672">
    <property type="entry name" value="HAMP"/>
    <property type="match status" value="1"/>
</dbReference>
<name>A0A495XR09_9PSEU</name>
<dbReference type="EC" id="2.7.13.3" evidence="2"/>
<dbReference type="PROSITE" id="PS50885">
    <property type="entry name" value="HAMP"/>
    <property type="match status" value="1"/>
</dbReference>
<keyword evidence="8 10" id="KW-1133">Transmembrane helix</keyword>
<dbReference type="Gene3D" id="6.10.340.10">
    <property type="match status" value="1"/>
</dbReference>
<feature type="transmembrane region" description="Helical" evidence="10">
    <location>
        <begin position="366"/>
        <end position="388"/>
    </location>
</feature>
<dbReference type="GO" id="GO:0004673">
    <property type="term" value="F:protein histidine kinase activity"/>
    <property type="evidence" value="ECO:0007669"/>
    <property type="project" value="UniProtKB-EC"/>
</dbReference>
<evidence type="ECO:0000256" key="6">
    <source>
        <dbReference type="ARBA" id="ARBA00022777"/>
    </source>
</evidence>
<feature type="compositionally biased region" description="Low complexity" evidence="9">
    <location>
        <begin position="712"/>
        <end position="752"/>
    </location>
</feature>
<keyword evidence="13" id="KW-1185">Reference proteome</keyword>
<evidence type="ECO:0000256" key="9">
    <source>
        <dbReference type="SAM" id="MobiDB-lite"/>
    </source>
</evidence>
<evidence type="ECO:0000256" key="5">
    <source>
        <dbReference type="ARBA" id="ARBA00022741"/>
    </source>
</evidence>
<dbReference type="SMART" id="SM00304">
    <property type="entry name" value="HAMP"/>
    <property type="match status" value="2"/>
</dbReference>
<keyword evidence="7" id="KW-0067">ATP-binding</keyword>